<gene>
    <name evidence="1" type="ORF">ACFPUY_42615</name>
</gene>
<dbReference type="EMBL" id="JBHSNW010000040">
    <property type="protein sequence ID" value="MFC5821817.1"/>
    <property type="molecule type" value="Genomic_DNA"/>
</dbReference>
<keyword evidence="2" id="KW-1185">Reference proteome</keyword>
<dbReference type="RefSeq" id="WP_219550265.1">
    <property type="nucleotide sequence ID" value="NZ_JAHKRN010000057.1"/>
</dbReference>
<accession>A0ABW1C8Z0</accession>
<comment type="caution">
    <text evidence="1">The sequence shown here is derived from an EMBL/GenBank/DDBJ whole genome shotgun (WGS) entry which is preliminary data.</text>
</comment>
<proteinExistence type="predicted"/>
<dbReference type="Proteomes" id="UP001596096">
    <property type="component" value="Unassembled WGS sequence"/>
</dbReference>
<sequence length="91" mass="10477">MLTLERALMVKMTRGTARAWHPGMIRVAKDDIRHMKPSQRNKYRRQGFSWSKIKKIDKAIGRGETTITIKSATREVTVDLPPKWPRSNGST</sequence>
<name>A0ABW1C8Z0_9ACTN</name>
<evidence type="ECO:0000313" key="2">
    <source>
        <dbReference type="Proteomes" id="UP001596096"/>
    </source>
</evidence>
<reference evidence="2" key="1">
    <citation type="journal article" date="2019" name="Int. J. Syst. Evol. Microbiol.">
        <title>The Global Catalogue of Microorganisms (GCM) 10K type strain sequencing project: providing services to taxonomists for standard genome sequencing and annotation.</title>
        <authorList>
            <consortium name="The Broad Institute Genomics Platform"/>
            <consortium name="The Broad Institute Genome Sequencing Center for Infectious Disease"/>
            <person name="Wu L."/>
            <person name="Ma J."/>
        </authorList>
    </citation>
    <scope>NUCLEOTIDE SEQUENCE [LARGE SCALE GENOMIC DNA]</scope>
    <source>
        <strain evidence="2">CGMCC 4.7106</strain>
    </source>
</reference>
<evidence type="ECO:0000313" key="1">
    <source>
        <dbReference type="EMBL" id="MFC5821817.1"/>
    </source>
</evidence>
<protein>
    <submittedName>
        <fullName evidence="1">Uncharacterized protein</fullName>
    </submittedName>
</protein>
<organism evidence="1 2">
    <name type="scientific">Nonomuraea harbinensis</name>
    <dbReference type="NCBI Taxonomy" id="1286938"/>
    <lineage>
        <taxon>Bacteria</taxon>
        <taxon>Bacillati</taxon>
        <taxon>Actinomycetota</taxon>
        <taxon>Actinomycetes</taxon>
        <taxon>Streptosporangiales</taxon>
        <taxon>Streptosporangiaceae</taxon>
        <taxon>Nonomuraea</taxon>
    </lineage>
</organism>